<proteinExistence type="predicted"/>
<dbReference type="EMBL" id="QZWG01000011">
    <property type="protein sequence ID" value="RZB81968.1"/>
    <property type="molecule type" value="Genomic_DNA"/>
</dbReference>
<evidence type="ECO:0000256" key="1">
    <source>
        <dbReference type="SAM" id="MobiDB-lite"/>
    </source>
</evidence>
<reference evidence="2 3" key="1">
    <citation type="submission" date="2018-09" db="EMBL/GenBank/DDBJ databases">
        <title>A high-quality reference genome of wild soybean provides a powerful tool to mine soybean genomes.</title>
        <authorList>
            <person name="Xie M."/>
            <person name="Chung C.Y.L."/>
            <person name="Li M.-W."/>
            <person name="Wong F.-L."/>
            <person name="Chan T.-F."/>
            <person name="Lam H.-M."/>
        </authorList>
    </citation>
    <scope>NUCLEOTIDE SEQUENCE [LARGE SCALE GENOMIC DNA]</scope>
    <source>
        <strain evidence="3">cv. W05</strain>
        <tissue evidence="2">Hypocotyl of etiolated seedlings</tissue>
    </source>
</reference>
<comment type="caution">
    <text evidence="2">The sequence shown here is derived from an EMBL/GenBank/DDBJ whole genome shotgun (WGS) entry which is preliminary data.</text>
</comment>
<dbReference type="AlphaFoldDB" id="A0A445I7T0"/>
<evidence type="ECO:0000313" key="2">
    <source>
        <dbReference type="EMBL" id="RZB81968.1"/>
    </source>
</evidence>
<gene>
    <name evidence="2" type="ORF">D0Y65_031266</name>
</gene>
<feature type="region of interest" description="Disordered" evidence="1">
    <location>
        <begin position="63"/>
        <end position="89"/>
    </location>
</feature>
<dbReference type="Proteomes" id="UP000289340">
    <property type="component" value="Chromosome 11"/>
</dbReference>
<accession>A0A445I7T0</accession>
<name>A0A445I7T0_GLYSO</name>
<protein>
    <submittedName>
        <fullName evidence="2">Uncharacterized protein</fullName>
    </submittedName>
</protein>
<organism evidence="2 3">
    <name type="scientific">Glycine soja</name>
    <name type="common">Wild soybean</name>
    <dbReference type="NCBI Taxonomy" id="3848"/>
    <lineage>
        <taxon>Eukaryota</taxon>
        <taxon>Viridiplantae</taxon>
        <taxon>Streptophyta</taxon>
        <taxon>Embryophyta</taxon>
        <taxon>Tracheophyta</taxon>
        <taxon>Spermatophyta</taxon>
        <taxon>Magnoliopsida</taxon>
        <taxon>eudicotyledons</taxon>
        <taxon>Gunneridae</taxon>
        <taxon>Pentapetalae</taxon>
        <taxon>rosids</taxon>
        <taxon>fabids</taxon>
        <taxon>Fabales</taxon>
        <taxon>Fabaceae</taxon>
        <taxon>Papilionoideae</taxon>
        <taxon>50 kb inversion clade</taxon>
        <taxon>NPAAA clade</taxon>
        <taxon>indigoferoid/millettioid clade</taxon>
        <taxon>Phaseoleae</taxon>
        <taxon>Glycine</taxon>
        <taxon>Glycine subgen. Soja</taxon>
    </lineage>
</organism>
<evidence type="ECO:0000313" key="3">
    <source>
        <dbReference type="Proteomes" id="UP000289340"/>
    </source>
</evidence>
<sequence>MQRLIFMEKPNATSFINKKIQSFHKKPNQVVGFFDRGDEVDEAKTHHEHHRLPDLEVGQLSASLLPMPEPPPTKANLLPPTSALEHKPTNKPLPLASTLLFVCSTLIDMFFKCGRVPPV</sequence>
<keyword evidence="3" id="KW-1185">Reference proteome</keyword>